<dbReference type="PANTHER" id="PTHR11820">
    <property type="entry name" value="ACYLPYRUVASE"/>
    <property type="match status" value="1"/>
</dbReference>
<gene>
    <name evidence="4" type="ORF">BJY01DRAFT_263246</name>
</gene>
<dbReference type="Gene3D" id="3.90.850.10">
    <property type="entry name" value="Fumarylacetoacetase-like, C-terminal domain"/>
    <property type="match status" value="1"/>
</dbReference>
<comment type="caution">
    <text evidence="4">The sequence shown here is derived from an EMBL/GenBank/DDBJ whole genome shotgun (WGS) entry which is preliminary data.</text>
</comment>
<feature type="domain" description="Fumarylacetoacetase-like C-terminal" evidence="3">
    <location>
        <begin position="82"/>
        <end position="286"/>
    </location>
</feature>
<evidence type="ECO:0000259" key="3">
    <source>
        <dbReference type="Pfam" id="PF01557"/>
    </source>
</evidence>
<keyword evidence="5" id="KW-1185">Reference proteome</keyword>
<evidence type="ECO:0000256" key="2">
    <source>
        <dbReference type="ARBA" id="ARBA00022723"/>
    </source>
</evidence>
<accession>A0ABR4K2X7</accession>
<dbReference type="InterPro" id="IPR036663">
    <property type="entry name" value="Fumarylacetoacetase_C_sf"/>
</dbReference>
<organism evidence="4 5">
    <name type="scientific">Aspergillus pseudoustus</name>
    <dbReference type="NCBI Taxonomy" id="1810923"/>
    <lineage>
        <taxon>Eukaryota</taxon>
        <taxon>Fungi</taxon>
        <taxon>Dikarya</taxon>
        <taxon>Ascomycota</taxon>
        <taxon>Pezizomycotina</taxon>
        <taxon>Eurotiomycetes</taxon>
        <taxon>Eurotiomycetidae</taxon>
        <taxon>Eurotiales</taxon>
        <taxon>Aspergillaceae</taxon>
        <taxon>Aspergillus</taxon>
        <taxon>Aspergillus subgen. Nidulantes</taxon>
    </lineage>
</organism>
<evidence type="ECO:0000256" key="1">
    <source>
        <dbReference type="ARBA" id="ARBA00010211"/>
    </source>
</evidence>
<keyword evidence="2" id="KW-0479">Metal-binding</keyword>
<dbReference type="EMBL" id="JBFXLU010000061">
    <property type="protein sequence ID" value="KAL2846683.1"/>
    <property type="molecule type" value="Genomic_DNA"/>
</dbReference>
<dbReference type="PANTHER" id="PTHR11820:SF100">
    <property type="entry name" value="FUMARYLACETOACETATE HYDROLASE FAMILY PROTEIN (AFU_ORTHOLOGUE AFUA_4G01490)"/>
    <property type="match status" value="1"/>
</dbReference>
<dbReference type="Pfam" id="PF01557">
    <property type="entry name" value="FAA_hydrolase"/>
    <property type="match status" value="1"/>
</dbReference>
<dbReference type="Proteomes" id="UP001610446">
    <property type="component" value="Unassembled WGS sequence"/>
</dbReference>
<sequence>MPVPWDRLIRFVASDGCVYRGEPILPHEGFDIGHTSESTGLKAKVIRGSDIFDETGQTEVTDEVVTVKKLLGPLVPEDIDVIRCVGLNYAKHIEETGRPAPEYPFIFIKASTALHDHGADVIVPKIAQEALPDYEGELVLVIGKEGKNIPIEEALDYVAAYTCGNDVSARKLQRAVPQWAFSKGFDTFAPLGPCLIRAELIGDPRKLTLRTVIDGELRQDAPVSDLVFDCARLISFLSTGTTLRKGCVIMTGTPGGIGLGFDPPRALADGTLMEVSISEIGTLRNTARFLD</sequence>
<reference evidence="4 5" key="1">
    <citation type="submission" date="2024-07" db="EMBL/GenBank/DDBJ databases">
        <title>Section-level genome sequencing and comparative genomics of Aspergillus sections Usti and Cavernicolus.</title>
        <authorList>
            <consortium name="Lawrence Berkeley National Laboratory"/>
            <person name="Nybo J.L."/>
            <person name="Vesth T.C."/>
            <person name="Theobald S."/>
            <person name="Frisvad J.C."/>
            <person name="Larsen T.O."/>
            <person name="Kjaerboelling I."/>
            <person name="Rothschild-Mancinelli K."/>
            <person name="Lyhne E.K."/>
            <person name="Kogle M.E."/>
            <person name="Barry K."/>
            <person name="Clum A."/>
            <person name="Na H."/>
            <person name="Ledsgaard L."/>
            <person name="Lin J."/>
            <person name="Lipzen A."/>
            <person name="Kuo A."/>
            <person name="Riley R."/>
            <person name="Mondo S."/>
            <person name="Labutti K."/>
            <person name="Haridas S."/>
            <person name="Pangalinan J."/>
            <person name="Salamov A.A."/>
            <person name="Simmons B.A."/>
            <person name="Magnuson J.K."/>
            <person name="Chen J."/>
            <person name="Drula E."/>
            <person name="Henrissat B."/>
            <person name="Wiebenga A."/>
            <person name="Lubbers R.J."/>
            <person name="Gomes A.C."/>
            <person name="Makela M.R."/>
            <person name="Stajich J."/>
            <person name="Grigoriev I.V."/>
            <person name="Mortensen U.H."/>
            <person name="De Vries R.P."/>
            <person name="Baker S.E."/>
            <person name="Andersen M.R."/>
        </authorList>
    </citation>
    <scope>NUCLEOTIDE SEQUENCE [LARGE SCALE GENOMIC DNA]</scope>
    <source>
        <strain evidence="4 5">CBS 123904</strain>
    </source>
</reference>
<evidence type="ECO:0000313" key="4">
    <source>
        <dbReference type="EMBL" id="KAL2846683.1"/>
    </source>
</evidence>
<protein>
    <recommendedName>
        <fullName evidence="3">Fumarylacetoacetase-like C-terminal domain-containing protein</fullName>
    </recommendedName>
</protein>
<dbReference type="InterPro" id="IPR011234">
    <property type="entry name" value="Fumarylacetoacetase-like_C"/>
</dbReference>
<name>A0ABR4K2X7_9EURO</name>
<comment type="similarity">
    <text evidence="1">Belongs to the FAH family.</text>
</comment>
<dbReference type="SUPFAM" id="SSF56529">
    <property type="entry name" value="FAH"/>
    <property type="match status" value="1"/>
</dbReference>
<evidence type="ECO:0000313" key="5">
    <source>
        <dbReference type="Proteomes" id="UP001610446"/>
    </source>
</evidence>
<proteinExistence type="inferred from homology"/>